<protein>
    <submittedName>
        <fullName evidence="7">Uncharacterized protein</fullName>
    </submittedName>
</protein>
<keyword evidence="4" id="KW-1133">Transmembrane helix</keyword>
<keyword evidence="3" id="KW-0833">Ubl conjugation pathway</keyword>
<name>A0A452Y3R5_AEGTS</name>
<evidence type="ECO:0000256" key="3">
    <source>
        <dbReference type="ARBA" id="ARBA00022786"/>
    </source>
</evidence>
<dbReference type="AlphaFoldDB" id="A0A452Y3R5"/>
<keyword evidence="6" id="KW-0732">Signal</keyword>
<dbReference type="InterPro" id="IPR044235">
    <property type="entry name" value="RNFT1/2"/>
</dbReference>
<organism evidence="7 8">
    <name type="scientific">Aegilops tauschii subsp. strangulata</name>
    <name type="common">Goatgrass</name>
    <dbReference type="NCBI Taxonomy" id="200361"/>
    <lineage>
        <taxon>Eukaryota</taxon>
        <taxon>Viridiplantae</taxon>
        <taxon>Streptophyta</taxon>
        <taxon>Embryophyta</taxon>
        <taxon>Tracheophyta</taxon>
        <taxon>Spermatophyta</taxon>
        <taxon>Magnoliopsida</taxon>
        <taxon>Liliopsida</taxon>
        <taxon>Poales</taxon>
        <taxon>Poaceae</taxon>
        <taxon>BOP clade</taxon>
        <taxon>Pooideae</taxon>
        <taxon>Triticodae</taxon>
        <taxon>Triticeae</taxon>
        <taxon>Triticinae</taxon>
        <taxon>Aegilops</taxon>
    </lineage>
</organism>
<evidence type="ECO:0000256" key="6">
    <source>
        <dbReference type="SAM" id="SignalP"/>
    </source>
</evidence>
<dbReference type="PANTHER" id="PTHR15860">
    <property type="entry name" value="UNCHARACTERIZED RING FINGER-CONTAINING PROTEIN"/>
    <property type="match status" value="1"/>
</dbReference>
<reference evidence="7" key="3">
    <citation type="journal article" date="2017" name="Nature">
        <title>Genome sequence of the progenitor of the wheat D genome Aegilops tauschii.</title>
        <authorList>
            <person name="Luo M.C."/>
            <person name="Gu Y.Q."/>
            <person name="Puiu D."/>
            <person name="Wang H."/>
            <person name="Twardziok S.O."/>
            <person name="Deal K.R."/>
            <person name="Huo N."/>
            <person name="Zhu T."/>
            <person name="Wang L."/>
            <person name="Wang Y."/>
            <person name="McGuire P.E."/>
            <person name="Liu S."/>
            <person name="Long H."/>
            <person name="Ramasamy R.K."/>
            <person name="Rodriguez J.C."/>
            <person name="Van S.L."/>
            <person name="Yuan L."/>
            <person name="Wang Z."/>
            <person name="Xia Z."/>
            <person name="Xiao L."/>
            <person name="Anderson O.D."/>
            <person name="Ouyang S."/>
            <person name="Liang Y."/>
            <person name="Zimin A.V."/>
            <person name="Pertea G."/>
            <person name="Qi P."/>
            <person name="Bennetzen J.L."/>
            <person name="Dai X."/>
            <person name="Dawson M.W."/>
            <person name="Muller H.G."/>
            <person name="Kugler K."/>
            <person name="Rivarola-Duarte L."/>
            <person name="Spannagl M."/>
            <person name="Mayer K.F.X."/>
            <person name="Lu F.H."/>
            <person name="Bevan M.W."/>
            <person name="Leroy P."/>
            <person name="Li P."/>
            <person name="You F.M."/>
            <person name="Sun Q."/>
            <person name="Liu Z."/>
            <person name="Lyons E."/>
            <person name="Wicker T."/>
            <person name="Salzberg S.L."/>
            <person name="Devos K.M."/>
            <person name="Dvorak J."/>
        </authorList>
    </citation>
    <scope>NUCLEOTIDE SEQUENCE [LARGE SCALE GENOMIC DNA]</scope>
    <source>
        <strain evidence="7">cv. AL8/78</strain>
    </source>
</reference>
<evidence type="ECO:0000256" key="2">
    <source>
        <dbReference type="ARBA" id="ARBA00022692"/>
    </source>
</evidence>
<reference evidence="7" key="4">
    <citation type="submission" date="2019-03" db="UniProtKB">
        <authorList>
            <consortium name="EnsemblPlants"/>
        </authorList>
    </citation>
    <scope>IDENTIFICATION</scope>
</reference>
<dbReference type="GO" id="GO:0061630">
    <property type="term" value="F:ubiquitin protein ligase activity"/>
    <property type="evidence" value="ECO:0007669"/>
    <property type="project" value="InterPro"/>
</dbReference>
<evidence type="ECO:0000256" key="4">
    <source>
        <dbReference type="ARBA" id="ARBA00022989"/>
    </source>
</evidence>
<reference evidence="8" key="1">
    <citation type="journal article" date="2014" name="Science">
        <title>Ancient hybridizations among the ancestral genomes of bread wheat.</title>
        <authorList>
            <consortium name="International Wheat Genome Sequencing Consortium,"/>
            <person name="Marcussen T."/>
            <person name="Sandve S.R."/>
            <person name="Heier L."/>
            <person name="Spannagl M."/>
            <person name="Pfeifer M."/>
            <person name="Jakobsen K.S."/>
            <person name="Wulff B.B."/>
            <person name="Steuernagel B."/>
            <person name="Mayer K.F."/>
            <person name="Olsen O.A."/>
        </authorList>
    </citation>
    <scope>NUCLEOTIDE SEQUENCE [LARGE SCALE GENOMIC DNA]</scope>
    <source>
        <strain evidence="8">cv. AL8/78</strain>
    </source>
</reference>
<dbReference type="GO" id="GO:0016020">
    <property type="term" value="C:membrane"/>
    <property type="evidence" value="ECO:0007669"/>
    <property type="project" value="UniProtKB-SubCell"/>
</dbReference>
<evidence type="ECO:0000256" key="1">
    <source>
        <dbReference type="ARBA" id="ARBA00004141"/>
    </source>
</evidence>
<proteinExistence type="predicted"/>
<keyword evidence="5" id="KW-0472">Membrane</keyword>
<reference evidence="8" key="2">
    <citation type="journal article" date="2017" name="Nat. Plants">
        <title>The Aegilops tauschii genome reveals multiple impacts of transposons.</title>
        <authorList>
            <person name="Zhao G."/>
            <person name="Zou C."/>
            <person name="Li K."/>
            <person name="Wang K."/>
            <person name="Li T."/>
            <person name="Gao L."/>
            <person name="Zhang X."/>
            <person name="Wang H."/>
            <person name="Yang Z."/>
            <person name="Liu X."/>
            <person name="Jiang W."/>
            <person name="Mao L."/>
            <person name="Kong X."/>
            <person name="Jiao Y."/>
            <person name="Jia J."/>
        </authorList>
    </citation>
    <scope>NUCLEOTIDE SEQUENCE [LARGE SCALE GENOMIC DNA]</scope>
    <source>
        <strain evidence="8">cv. AL8/78</strain>
    </source>
</reference>
<dbReference type="GO" id="GO:1904294">
    <property type="term" value="P:positive regulation of ERAD pathway"/>
    <property type="evidence" value="ECO:0007669"/>
    <property type="project" value="InterPro"/>
</dbReference>
<dbReference type="EnsemblPlants" id="AET1Gv20280200.9">
    <property type="protein sequence ID" value="AET1Gv20280200.9"/>
    <property type="gene ID" value="AET1Gv20280200"/>
</dbReference>
<evidence type="ECO:0000313" key="8">
    <source>
        <dbReference type="Proteomes" id="UP000015105"/>
    </source>
</evidence>
<reference evidence="7" key="5">
    <citation type="journal article" date="2021" name="G3 (Bethesda)">
        <title>Aegilops tauschii genome assembly Aet v5.0 features greater sequence contiguity and improved annotation.</title>
        <authorList>
            <person name="Wang L."/>
            <person name="Zhu T."/>
            <person name="Rodriguez J.C."/>
            <person name="Deal K.R."/>
            <person name="Dubcovsky J."/>
            <person name="McGuire P.E."/>
            <person name="Lux T."/>
            <person name="Spannagl M."/>
            <person name="Mayer K.F.X."/>
            <person name="Baldrich P."/>
            <person name="Meyers B.C."/>
            <person name="Huo N."/>
            <person name="Gu Y.Q."/>
            <person name="Zhou H."/>
            <person name="Devos K.M."/>
            <person name="Bennetzen J.L."/>
            <person name="Unver T."/>
            <person name="Budak H."/>
            <person name="Gulick P.J."/>
            <person name="Galiba G."/>
            <person name="Kalapos B."/>
            <person name="Nelson D.R."/>
            <person name="Li P."/>
            <person name="You F.M."/>
            <person name="Luo M.C."/>
            <person name="Dvorak J."/>
        </authorList>
    </citation>
    <scope>NUCLEOTIDE SEQUENCE [LARGE SCALE GENOMIC DNA]</scope>
    <source>
        <strain evidence="7">cv. AL8/78</strain>
    </source>
</reference>
<accession>A0A452Y3R5</accession>
<dbReference type="PANTHER" id="PTHR15860:SF27">
    <property type="entry name" value="RING_U-BOX SUPERFAMILY PROTEIN"/>
    <property type="match status" value="1"/>
</dbReference>
<keyword evidence="2" id="KW-0812">Transmembrane</keyword>
<evidence type="ECO:0000313" key="7">
    <source>
        <dbReference type="EnsemblPlants" id="AET1Gv20280200.9"/>
    </source>
</evidence>
<evidence type="ECO:0000256" key="5">
    <source>
        <dbReference type="ARBA" id="ARBA00023136"/>
    </source>
</evidence>
<keyword evidence="8" id="KW-1185">Reference proteome</keyword>
<feature type="chain" id="PRO_5019250600" evidence="6">
    <location>
        <begin position="29"/>
        <end position="124"/>
    </location>
</feature>
<dbReference type="Proteomes" id="UP000015105">
    <property type="component" value="Chromosome 1D"/>
</dbReference>
<dbReference type="Gramene" id="AET1Gv20280200.9">
    <property type="protein sequence ID" value="AET1Gv20280200.9"/>
    <property type="gene ID" value="AET1Gv20280200"/>
</dbReference>
<comment type="subcellular location">
    <subcellularLocation>
        <location evidence="1">Membrane</location>
        <topology evidence="1">Multi-pass membrane protein</topology>
    </subcellularLocation>
</comment>
<feature type="signal peptide" evidence="6">
    <location>
        <begin position="1"/>
        <end position="28"/>
    </location>
</feature>
<sequence length="124" mass="14377">MHHCYLSITLKLALRSLKFLIRLTAVLCSTDTMVRQAAMVVKCVLLIYYKNSKGRHYRRQGQMLTVVEYSLLLYRALLPAPVWYRFFLNKEYGSLFSSLTTGLYLTFKVASMVEKVLLVPLFIS</sequence>